<dbReference type="RefSeq" id="WP_344227622.1">
    <property type="nucleotide sequence ID" value="NZ_BAAARI010000008.1"/>
</dbReference>
<accession>A0ABN3P8G4</accession>
<sequence>MSRNDQKKLAQHRRIVELLETEPLFVITRALQNVPRKRETTEGGARAAVERWNALLRTHDVDGLRQALLGDDDESRAMRNNSVFGGVVSREESEA</sequence>
<keyword evidence="2" id="KW-1185">Reference proteome</keyword>
<protein>
    <submittedName>
        <fullName evidence="1">Uncharacterized protein</fullName>
    </submittedName>
</protein>
<organism evidence="1 2">
    <name type="scientific">Microbacterium binotii</name>
    <dbReference type="NCBI Taxonomy" id="462710"/>
    <lineage>
        <taxon>Bacteria</taxon>
        <taxon>Bacillati</taxon>
        <taxon>Actinomycetota</taxon>
        <taxon>Actinomycetes</taxon>
        <taxon>Micrococcales</taxon>
        <taxon>Microbacteriaceae</taxon>
        <taxon>Microbacterium</taxon>
    </lineage>
</organism>
<gene>
    <name evidence="1" type="ORF">GCM10009862_11250</name>
</gene>
<reference evidence="1 2" key="1">
    <citation type="journal article" date="2019" name="Int. J. Syst. Evol. Microbiol.">
        <title>The Global Catalogue of Microorganisms (GCM) 10K type strain sequencing project: providing services to taxonomists for standard genome sequencing and annotation.</title>
        <authorList>
            <consortium name="The Broad Institute Genomics Platform"/>
            <consortium name="The Broad Institute Genome Sequencing Center for Infectious Disease"/>
            <person name="Wu L."/>
            <person name="Ma J."/>
        </authorList>
    </citation>
    <scope>NUCLEOTIDE SEQUENCE [LARGE SCALE GENOMIC DNA]</scope>
    <source>
        <strain evidence="1 2">JCM 16365</strain>
    </source>
</reference>
<comment type="caution">
    <text evidence="1">The sequence shown here is derived from an EMBL/GenBank/DDBJ whole genome shotgun (WGS) entry which is preliminary data.</text>
</comment>
<name>A0ABN3P8G4_9MICO</name>
<dbReference type="Proteomes" id="UP001500274">
    <property type="component" value="Unassembled WGS sequence"/>
</dbReference>
<evidence type="ECO:0000313" key="2">
    <source>
        <dbReference type="Proteomes" id="UP001500274"/>
    </source>
</evidence>
<proteinExistence type="predicted"/>
<evidence type="ECO:0000313" key="1">
    <source>
        <dbReference type="EMBL" id="GAA2574099.1"/>
    </source>
</evidence>
<dbReference type="EMBL" id="BAAARI010000008">
    <property type="protein sequence ID" value="GAA2574099.1"/>
    <property type="molecule type" value="Genomic_DNA"/>
</dbReference>